<dbReference type="Pfam" id="PF04484">
    <property type="entry name" value="QWRF"/>
    <property type="match status" value="1"/>
</dbReference>
<dbReference type="GO" id="GO:0008017">
    <property type="term" value="F:microtubule binding"/>
    <property type="evidence" value="ECO:0000318"/>
    <property type="project" value="GO_Central"/>
</dbReference>
<dbReference type="GO" id="GO:0005880">
    <property type="term" value="C:nuclear microtubule"/>
    <property type="evidence" value="ECO:0000318"/>
    <property type="project" value="GO_Central"/>
</dbReference>
<reference evidence="4" key="1">
    <citation type="journal article" date="2021" name="Nat. Commun.">
        <title>Genomic analyses provide insights into spinach domestication and the genetic basis of agronomic traits.</title>
        <authorList>
            <person name="Cai X."/>
            <person name="Sun X."/>
            <person name="Xu C."/>
            <person name="Sun H."/>
            <person name="Wang X."/>
            <person name="Ge C."/>
            <person name="Zhang Z."/>
            <person name="Wang Q."/>
            <person name="Fei Z."/>
            <person name="Jiao C."/>
            <person name="Wang Q."/>
        </authorList>
    </citation>
    <scope>NUCLEOTIDE SEQUENCE [LARGE SCALE GENOMIC DNA]</scope>
    <source>
        <strain evidence="4">cv. Varoflay</strain>
    </source>
</reference>
<evidence type="ECO:0000256" key="2">
    <source>
        <dbReference type="SAM" id="Coils"/>
    </source>
</evidence>
<sequence>METTTPVTPNSSKARRPQSAGVPRSPRLSRSSSGASIASLTEPSRGSSPYRSTSRASTSSLPEIRAVASTSPQQSLNRSSRSTTTSPRPSVHRSRSTIKTRSVTKSNSNGSFFNHDEKDDESYNNIPISKVLGSPRRRLSLDSKEDLHNVNHSNLARLFRSSSQNTLAKGVGRSLTRSPSAWALSPGRPFPGPPLAPESPRDNVKVKAVSGVLKYFNKQKKVSVAEEEEFHQYKIMHNRLLQWRFANAKAEAAMANVKSKAEGRVFGVWLKLYKTRYAIAEKRMKVERLKQKVKFLEILCPQIELLNEWEKLEKKNCESVGRVTRKLSAYSTKLPLVDGAMADITPVYDAMKLALEVIENVEETITDLQVQAEKESNVLRELMYTVKQNMECFQELEKEIASVMSLQAHEKSLVVHLIQESKEPEENQRNCKQHLMRSFKNKEMALMFSMLNVS</sequence>
<evidence type="ECO:0000256" key="3">
    <source>
        <dbReference type="SAM" id="MobiDB-lite"/>
    </source>
</evidence>
<dbReference type="InterPro" id="IPR007573">
    <property type="entry name" value="QWRF"/>
</dbReference>
<proteinExistence type="inferred from homology"/>
<feature type="compositionally biased region" description="Polar residues" evidence="3">
    <location>
        <begin position="41"/>
        <end position="61"/>
    </location>
</feature>
<feature type="compositionally biased region" description="Polar residues" evidence="3">
    <location>
        <begin position="1"/>
        <end position="12"/>
    </location>
</feature>
<dbReference type="RefSeq" id="XP_021842041.2">
    <property type="nucleotide sequence ID" value="XM_021986349.2"/>
</dbReference>
<dbReference type="PANTHER" id="PTHR31807:SF27">
    <property type="entry name" value="QWRF MOTIF-CONTAINING PROTEIN 7"/>
    <property type="match status" value="1"/>
</dbReference>
<feature type="coiled-coil region" evidence="2">
    <location>
        <begin position="351"/>
        <end position="378"/>
    </location>
</feature>
<feature type="compositionally biased region" description="Polar residues" evidence="3">
    <location>
        <begin position="99"/>
        <end position="112"/>
    </location>
</feature>
<accession>A0A9R0I3M7</accession>
<gene>
    <name evidence="5" type="primary">LOC110782229</name>
</gene>
<comment type="similarity">
    <text evidence="1">Belongs to the QWRF family.</text>
</comment>
<organism evidence="4 5">
    <name type="scientific">Spinacia oleracea</name>
    <name type="common">Spinach</name>
    <dbReference type="NCBI Taxonomy" id="3562"/>
    <lineage>
        <taxon>Eukaryota</taxon>
        <taxon>Viridiplantae</taxon>
        <taxon>Streptophyta</taxon>
        <taxon>Embryophyta</taxon>
        <taxon>Tracheophyta</taxon>
        <taxon>Spermatophyta</taxon>
        <taxon>Magnoliopsida</taxon>
        <taxon>eudicotyledons</taxon>
        <taxon>Gunneridae</taxon>
        <taxon>Pentapetalae</taxon>
        <taxon>Caryophyllales</taxon>
        <taxon>Chenopodiaceae</taxon>
        <taxon>Chenopodioideae</taxon>
        <taxon>Anserineae</taxon>
        <taxon>Spinacia</taxon>
    </lineage>
</organism>
<dbReference type="GO" id="GO:0051225">
    <property type="term" value="P:spindle assembly"/>
    <property type="evidence" value="ECO:0000318"/>
    <property type="project" value="GO_Central"/>
</dbReference>
<name>A0A9R0I3M7_SPIOL</name>
<dbReference type="GO" id="GO:0005737">
    <property type="term" value="C:cytoplasm"/>
    <property type="evidence" value="ECO:0000318"/>
    <property type="project" value="GO_Central"/>
</dbReference>
<reference evidence="5" key="2">
    <citation type="submission" date="2025-08" db="UniProtKB">
        <authorList>
            <consortium name="RefSeq"/>
        </authorList>
    </citation>
    <scope>IDENTIFICATION</scope>
    <source>
        <tissue evidence="5">Leaf</tissue>
    </source>
</reference>
<evidence type="ECO:0000313" key="5">
    <source>
        <dbReference type="RefSeq" id="XP_021842041.2"/>
    </source>
</evidence>
<dbReference type="KEGG" id="soe:110782229"/>
<keyword evidence="4" id="KW-1185">Reference proteome</keyword>
<feature type="region of interest" description="Disordered" evidence="3">
    <location>
        <begin position="1"/>
        <end position="128"/>
    </location>
</feature>
<dbReference type="AlphaFoldDB" id="A0A9R0I3M7"/>
<keyword evidence="2" id="KW-0175">Coiled coil</keyword>
<feature type="compositionally biased region" description="Pro residues" evidence="3">
    <location>
        <begin position="188"/>
        <end position="197"/>
    </location>
</feature>
<dbReference type="Proteomes" id="UP000813463">
    <property type="component" value="Chromosome 3"/>
</dbReference>
<dbReference type="GeneID" id="110782229"/>
<protein>
    <submittedName>
        <fullName evidence="5">QWRF motif-containing protein 7</fullName>
    </submittedName>
</protein>
<evidence type="ECO:0000313" key="4">
    <source>
        <dbReference type="Proteomes" id="UP000813463"/>
    </source>
</evidence>
<dbReference type="PANTHER" id="PTHR31807">
    <property type="entry name" value="AUGMIN FAMILY MEMBER"/>
    <property type="match status" value="1"/>
</dbReference>
<feature type="compositionally biased region" description="Polar residues" evidence="3">
    <location>
        <begin position="68"/>
        <end position="77"/>
    </location>
</feature>
<evidence type="ECO:0000256" key="1">
    <source>
        <dbReference type="ARBA" id="ARBA00010016"/>
    </source>
</evidence>
<feature type="compositionally biased region" description="Low complexity" evidence="3">
    <location>
        <begin position="78"/>
        <end position="89"/>
    </location>
</feature>
<feature type="compositionally biased region" description="Low complexity" evidence="3">
    <location>
        <begin position="23"/>
        <end position="40"/>
    </location>
</feature>
<feature type="region of interest" description="Disordered" evidence="3">
    <location>
        <begin position="178"/>
        <end position="201"/>
    </location>
</feature>